<feature type="region of interest" description="Disordered" evidence="1">
    <location>
        <begin position="59"/>
        <end position="87"/>
    </location>
</feature>
<evidence type="ECO:0000313" key="3">
    <source>
        <dbReference type="Proteomes" id="UP000037773"/>
    </source>
</evidence>
<dbReference type="Proteomes" id="UP000037773">
    <property type="component" value="Unassembled WGS sequence"/>
</dbReference>
<keyword evidence="3" id="KW-1185">Reference proteome</keyword>
<protein>
    <submittedName>
        <fullName evidence="2">Uncharacterized protein</fullName>
    </submittedName>
</protein>
<name>A0A0M8QK25_9ACTN</name>
<evidence type="ECO:0000256" key="1">
    <source>
        <dbReference type="SAM" id="MobiDB-lite"/>
    </source>
</evidence>
<comment type="caution">
    <text evidence="2">The sequence shown here is derived from an EMBL/GenBank/DDBJ whole genome shotgun (WGS) entry which is preliminary data.</text>
</comment>
<dbReference type="EMBL" id="LGCN01000248">
    <property type="protein sequence ID" value="KOT29554.1"/>
    <property type="molecule type" value="Genomic_DNA"/>
</dbReference>
<accession>A0A0M8QK25</accession>
<evidence type="ECO:0000313" key="2">
    <source>
        <dbReference type="EMBL" id="KOT29554.1"/>
    </source>
</evidence>
<gene>
    <name evidence="2" type="ORF">ADK41_33870</name>
</gene>
<sequence length="87" mass="9300">MTLDRRAGADGAPLLSALVVDARGGPVDFFRDVLGAAGLAVPRTEEALPAIWRRELERAHAAHARPPRPLPPRLVPRAPVPEDGIGR</sequence>
<proteinExistence type="predicted"/>
<organism evidence="2 3">
    <name type="scientific">Streptomyces caelestis</name>
    <dbReference type="NCBI Taxonomy" id="36816"/>
    <lineage>
        <taxon>Bacteria</taxon>
        <taxon>Bacillati</taxon>
        <taxon>Actinomycetota</taxon>
        <taxon>Actinomycetes</taxon>
        <taxon>Kitasatosporales</taxon>
        <taxon>Streptomycetaceae</taxon>
        <taxon>Streptomyces</taxon>
    </lineage>
</organism>
<dbReference type="AlphaFoldDB" id="A0A0M8QK25"/>
<reference evidence="2 3" key="1">
    <citation type="submission" date="2015-07" db="EMBL/GenBank/DDBJ databases">
        <authorList>
            <person name="Noorani M."/>
        </authorList>
    </citation>
    <scope>NUCLEOTIDE SEQUENCE [LARGE SCALE GENOMIC DNA]</scope>
    <source>
        <strain evidence="2 3">NRRL B-24567</strain>
    </source>
</reference>